<dbReference type="KEGG" id="sesp:BN6_53460"/>
<dbReference type="SMART" id="SM00331">
    <property type="entry name" value="PP2C_SIG"/>
    <property type="match status" value="1"/>
</dbReference>
<evidence type="ECO:0000313" key="4">
    <source>
        <dbReference type="Proteomes" id="UP000006281"/>
    </source>
</evidence>
<dbReference type="HOGENOM" id="CLU_043255_0_0_11"/>
<dbReference type="PANTHER" id="PTHR43156">
    <property type="entry name" value="STAGE II SPORULATION PROTEIN E-RELATED"/>
    <property type="match status" value="1"/>
</dbReference>
<dbReference type="BioCyc" id="SESP1179773:BN6_RS25840-MONOMER"/>
<proteinExistence type="predicted"/>
<gene>
    <name evidence="3" type="ordered locus">BN6_53460</name>
</gene>
<dbReference type="SUPFAM" id="SSF81606">
    <property type="entry name" value="PP2C-like"/>
    <property type="match status" value="1"/>
</dbReference>
<accession>K0K6V9</accession>
<keyword evidence="1" id="KW-0378">Hydrolase</keyword>
<dbReference type="InterPro" id="IPR001932">
    <property type="entry name" value="PPM-type_phosphatase-like_dom"/>
</dbReference>
<dbReference type="InterPro" id="IPR036457">
    <property type="entry name" value="PPM-type-like_dom_sf"/>
</dbReference>
<dbReference type="Proteomes" id="UP000006281">
    <property type="component" value="Chromosome"/>
</dbReference>
<protein>
    <submittedName>
        <fullName evidence="3">Protein serine/threonine phosphatase</fullName>
    </submittedName>
</protein>
<reference evidence="3 4" key="1">
    <citation type="journal article" date="2012" name="BMC Genomics">
        <title>Complete genome sequence of Saccharothrix espanaensis DSM 44229T and comparison to the other completely sequenced Pseudonocardiaceae.</title>
        <authorList>
            <person name="Strobel T."/>
            <person name="Al-Dilaimi A."/>
            <person name="Blom J."/>
            <person name="Gessner A."/>
            <person name="Kalinowski J."/>
            <person name="Luzhetska M."/>
            <person name="Puhler A."/>
            <person name="Szczepanowski R."/>
            <person name="Bechthold A."/>
            <person name="Ruckert C."/>
        </authorList>
    </citation>
    <scope>NUCLEOTIDE SEQUENCE [LARGE SCALE GENOMIC DNA]</scope>
    <source>
        <strain evidence="4">ATCC 51144 / DSM 44229 / JCM 9112 / NBRC 15066 / NRRL 15764</strain>
    </source>
</reference>
<dbReference type="PATRIC" id="fig|1179773.3.peg.5385"/>
<dbReference type="EMBL" id="HE804045">
    <property type="protein sequence ID" value="CCH32609.1"/>
    <property type="molecule type" value="Genomic_DNA"/>
</dbReference>
<dbReference type="PANTHER" id="PTHR43156:SF2">
    <property type="entry name" value="STAGE II SPORULATION PROTEIN E"/>
    <property type="match status" value="1"/>
</dbReference>
<dbReference type="GO" id="GO:0016791">
    <property type="term" value="F:phosphatase activity"/>
    <property type="evidence" value="ECO:0007669"/>
    <property type="project" value="TreeGrafter"/>
</dbReference>
<dbReference type="AlphaFoldDB" id="K0K6V9"/>
<dbReference type="Gene3D" id="3.60.40.10">
    <property type="entry name" value="PPM-type phosphatase domain"/>
    <property type="match status" value="1"/>
</dbReference>
<dbReference type="RefSeq" id="WP_015102721.1">
    <property type="nucleotide sequence ID" value="NC_019673.1"/>
</dbReference>
<name>K0K6V9_SACES</name>
<organism evidence="3 4">
    <name type="scientific">Saccharothrix espanaensis (strain ATCC 51144 / DSM 44229 / JCM 9112 / NBRC 15066 / NRRL 15764)</name>
    <dbReference type="NCBI Taxonomy" id="1179773"/>
    <lineage>
        <taxon>Bacteria</taxon>
        <taxon>Bacillati</taxon>
        <taxon>Actinomycetota</taxon>
        <taxon>Actinomycetes</taxon>
        <taxon>Pseudonocardiales</taxon>
        <taxon>Pseudonocardiaceae</taxon>
        <taxon>Saccharothrix</taxon>
    </lineage>
</organism>
<feature type="domain" description="PPM-type phosphatase" evidence="2">
    <location>
        <begin position="171"/>
        <end position="386"/>
    </location>
</feature>
<sequence length="396" mass="42849">MTAPADGRYLEVERQLRNAAPHALLDVTRAELARRFGATDVDLLMADYAVTMLQPVSVLPYTARPVPVGTSEPGKSFGAQQPRVERVSSGVVVHLPVTVRGDRLGVLSVGLPQAPDDVVLDALAQIAEVLAHEIMVAERDTDLYLQARRANRLTLAAEMQWQLLPGRACARAEYSIGAQLEPAYAIYGDNFDWSTSADRLTLTVTNGMGEGIDAALLTNLAVNALRNARRAGTPLADQAALADQAVYGQYEGRLHVSVLLLEFDLTTGDVEVVDAGSPRMWLLRDGTAEPVDFDAQMPLGMFDGTPYTAERFRVVPRDRLIFVSDGVYDVASAGGERYGERALARAINATRLLPAAQVPRAILQELAGHRHASGPEDDAMVLCLDWRGRDQAPAEG</sequence>
<dbReference type="InterPro" id="IPR052016">
    <property type="entry name" value="Bact_Sigma-Reg"/>
</dbReference>
<dbReference type="eggNOG" id="COG2208">
    <property type="taxonomic scope" value="Bacteria"/>
</dbReference>
<dbReference type="STRING" id="1179773.BN6_53460"/>
<evidence type="ECO:0000313" key="3">
    <source>
        <dbReference type="EMBL" id="CCH32609.1"/>
    </source>
</evidence>
<evidence type="ECO:0000259" key="2">
    <source>
        <dbReference type="SMART" id="SM00331"/>
    </source>
</evidence>
<dbReference type="Pfam" id="PF07228">
    <property type="entry name" value="SpoIIE"/>
    <property type="match status" value="1"/>
</dbReference>
<evidence type="ECO:0000256" key="1">
    <source>
        <dbReference type="ARBA" id="ARBA00022801"/>
    </source>
</evidence>
<dbReference type="OrthoDB" id="4935951at2"/>
<keyword evidence="4" id="KW-1185">Reference proteome</keyword>